<organism evidence="1 2">
    <name type="scientific">Parastrongyloides trichosuri</name>
    <name type="common">Possum-specific nematode worm</name>
    <dbReference type="NCBI Taxonomy" id="131310"/>
    <lineage>
        <taxon>Eukaryota</taxon>
        <taxon>Metazoa</taxon>
        <taxon>Ecdysozoa</taxon>
        <taxon>Nematoda</taxon>
        <taxon>Chromadorea</taxon>
        <taxon>Rhabditida</taxon>
        <taxon>Tylenchina</taxon>
        <taxon>Panagrolaimomorpha</taxon>
        <taxon>Strongyloidoidea</taxon>
        <taxon>Strongyloididae</taxon>
        <taxon>Parastrongyloides</taxon>
    </lineage>
</organism>
<dbReference type="WBParaSite" id="PTRK_0001796700.1">
    <property type="protein sequence ID" value="PTRK_0001796700.1"/>
    <property type="gene ID" value="PTRK_0001796700"/>
</dbReference>
<dbReference type="Proteomes" id="UP000038045">
    <property type="component" value="Unplaced"/>
</dbReference>
<keyword evidence="1" id="KW-1185">Reference proteome</keyword>
<evidence type="ECO:0000313" key="2">
    <source>
        <dbReference type="WBParaSite" id="PTRK_0001796700.1"/>
    </source>
</evidence>
<evidence type="ECO:0000313" key="1">
    <source>
        <dbReference type="Proteomes" id="UP000038045"/>
    </source>
</evidence>
<dbReference type="AlphaFoldDB" id="A0A0N5A7I7"/>
<proteinExistence type="predicted"/>
<protein>
    <submittedName>
        <fullName evidence="2">Uncharacterized protein</fullName>
    </submittedName>
</protein>
<reference evidence="2" key="1">
    <citation type="submission" date="2017-02" db="UniProtKB">
        <authorList>
            <consortium name="WormBaseParasite"/>
        </authorList>
    </citation>
    <scope>IDENTIFICATION</scope>
</reference>
<accession>A0A0N5A7I7</accession>
<name>A0A0N5A7I7_PARTI</name>
<sequence>MKCCHTKEGPILYEFYGRFAIIINGINVFENLSIVDALYNMMILQIMFKYPLNQPFKKYFDFLMLCSDIPEKFVYNKGRAEYSRISKRLYQKLINLQ</sequence>